<dbReference type="InterPro" id="IPR012134">
    <property type="entry name" value="Glu-5-SA_DH"/>
</dbReference>
<dbReference type="GO" id="GO:0050661">
    <property type="term" value="F:NADP binding"/>
    <property type="evidence" value="ECO:0007669"/>
    <property type="project" value="InterPro"/>
</dbReference>
<name>A0A9D1PT97_9SPIO</name>
<evidence type="ECO:0000259" key="8">
    <source>
        <dbReference type="Pfam" id="PF00171"/>
    </source>
</evidence>
<reference evidence="9" key="2">
    <citation type="submission" date="2021-04" db="EMBL/GenBank/DDBJ databases">
        <authorList>
            <person name="Gilroy R."/>
        </authorList>
    </citation>
    <scope>NUCLEOTIDE SEQUENCE</scope>
    <source>
        <strain evidence="9">Gambia11-129</strain>
    </source>
</reference>
<reference evidence="9" key="1">
    <citation type="journal article" date="2021" name="PeerJ">
        <title>Extensive microbial diversity within the chicken gut microbiome revealed by metagenomics and culture.</title>
        <authorList>
            <person name="Gilroy R."/>
            <person name="Ravi A."/>
            <person name="Getino M."/>
            <person name="Pursley I."/>
            <person name="Horton D.L."/>
            <person name="Alikhan N.F."/>
            <person name="Baker D."/>
            <person name="Gharbi K."/>
            <person name="Hall N."/>
            <person name="Watson M."/>
            <person name="Adriaenssens E.M."/>
            <person name="Foster-Nyarko E."/>
            <person name="Jarju S."/>
            <person name="Secka A."/>
            <person name="Antonio M."/>
            <person name="Oren A."/>
            <person name="Chaudhuri R.R."/>
            <person name="La Ragione R."/>
            <person name="Hildebrand F."/>
            <person name="Pallen M.J."/>
        </authorList>
    </citation>
    <scope>NUCLEOTIDE SEQUENCE</scope>
    <source>
        <strain evidence="9">Gambia11-129</strain>
    </source>
</reference>
<dbReference type="PIRSF" id="PIRSF000151">
    <property type="entry name" value="GPR"/>
    <property type="match status" value="1"/>
</dbReference>
<proteinExistence type="inferred from homology"/>
<evidence type="ECO:0000256" key="6">
    <source>
        <dbReference type="ARBA" id="ARBA00049024"/>
    </source>
</evidence>
<dbReference type="PANTHER" id="PTHR11063:SF8">
    <property type="entry name" value="DELTA-1-PYRROLINE-5-CARBOXYLATE SYNTHASE"/>
    <property type="match status" value="1"/>
</dbReference>
<dbReference type="Gene3D" id="3.40.605.10">
    <property type="entry name" value="Aldehyde Dehydrogenase, Chain A, domain 1"/>
    <property type="match status" value="1"/>
</dbReference>
<sequence length="425" mass="47014">MSITEEILSAKEKKRILSSSSAESRNKAILAIRDELVANKEYIFSENQKDLDNAASLPDSIRHRLLFDQKKLKQSLISLEDVASLSDPLDKVLEKRSLCDEMILKRVSVPLGIIAMIFEARPDALIQIVSLALKSGNVIVLKGGKEAKNSNRALFEVIRKALRKTDIPEDFVILMESHSDVSEILSLSGIIDLVIPRGSNSFVRYIMDNTSIPVLGHADGVCSLYVDKDADLEKAVKIAVDSKCQYPSACNSIETLLVHEDVSESFLPLLKAAFEKENVVMHSDKKAFSLIGGIKIEDDEEYRMEFLDKEINIKVVSSLSDVFAHLERYSSHHTDSIVTDNKETARVYAESVDSADVFINCSTRFADGYRFGLGAEVGISTSKIHARGPVGLMGLTSSKWILSGCGDVVSDFAEGRRKFAHKDLL</sequence>
<comment type="similarity">
    <text evidence="7">Belongs to the gamma-glutamyl phosphate reductase family.</text>
</comment>
<evidence type="ECO:0000256" key="5">
    <source>
        <dbReference type="ARBA" id="ARBA00023002"/>
    </source>
</evidence>
<dbReference type="InterPro" id="IPR016161">
    <property type="entry name" value="Ald_DH/histidinol_DH"/>
</dbReference>
<dbReference type="FunFam" id="3.40.309.10:FF:000006">
    <property type="entry name" value="Gamma-glutamyl phosphate reductase"/>
    <property type="match status" value="1"/>
</dbReference>
<keyword evidence="2 7" id="KW-0028">Amino-acid biosynthesis</keyword>
<dbReference type="GO" id="GO:0005737">
    <property type="term" value="C:cytoplasm"/>
    <property type="evidence" value="ECO:0007669"/>
    <property type="project" value="UniProtKB-SubCell"/>
</dbReference>
<dbReference type="InterPro" id="IPR016163">
    <property type="entry name" value="Ald_DH_C"/>
</dbReference>
<dbReference type="HAMAP" id="MF_00412">
    <property type="entry name" value="ProA"/>
    <property type="match status" value="1"/>
</dbReference>
<evidence type="ECO:0000256" key="2">
    <source>
        <dbReference type="ARBA" id="ARBA00022605"/>
    </source>
</evidence>
<dbReference type="CDD" id="cd07079">
    <property type="entry name" value="ALDH_F18-19_ProA-GPR"/>
    <property type="match status" value="1"/>
</dbReference>
<accession>A0A9D1PT97</accession>
<dbReference type="GO" id="GO:0055129">
    <property type="term" value="P:L-proline biosynthetic process"/>
    <property type="evidence" value="ECO:0007669"/>
    <property type="project" value="UniProtKB-UniRule"/>
</dbReference>
<dbReference type="Gene3D" id="3.40.309.10">
    <property type="entry name" value="Aldehyde Dehydrogenase, Chain A, domain 2"/>
    <property type="match status" value="1"/>
</dbReference>
<evidence type="ECO:0000256" key="7">
    <source>
        <dbReference type="HAMAP-Rule" id="MF_00412"/>
    </source>
</evidence>
<dbReference type="PANTHER" id="PTHR11063">
    <property type="entry name" value="GLUTAMATE SEMIALDEHYDE DEHYDROGENASE"/>
    <property type="match status" value="1"/>
</dbReference>
<dbReference type="GO" id="GO:0004350">
    <property type="term" value="F:glutamate-5-semialdehyde dehydrogenase activity"/>
    <property type="evidence" value="ECO:0007669"/>
    <property type="project" value="UniProtKB-UniRule"/>
</dbReference>
<dbReference type="Proteomes" id="UP000823936">
    <property type="component" value="Unassembled WGS sequence"/>
</dbReference>
<comment type="subcellular location">
    <subcellularLocation>
        <location evidence="7">Cytoplasm</location>
    </subcellularLocation>
</comment>
<evidence type="ECO:0000256" key="1">
    <source>
        <dbReference type="ARBA" id="ARBA00004985"/>
    </source>
</evidence>
<dbReference type="EMBL" id="DXHU01000020">
    <property type="protein sequence ID" value="HIV99169.1"/>
    <property type="molecule type" value="Genomic_DNA"/>
</dbReference>
<comment type="catalytic activity">
    <reaction evidence="6 7">
        <text>L-glutamate 5-semialdehyde + phosphate + NADP(+) = L-glutamyl 5-phosphate + NADPH + H(+)</text>
        <dbReference type="Rhea" id="RHEA:19541"/>
        <dbReference type="ChEBI" id="CHEBI:15378"/>
        <dbReference type="ChEBI" id="CHEBI:43474"/>
        <dbReference type="ChEBI" id="CHEBI:57783"/>
        <dbReference type="ChEBI" id="CHEBI:58066"/>
        <dbReference type="ChEBI" id="CHEBI:58274"/>
        <dbReference type="ChEBI" id="CHEBI:58349"/>
        <dbReference type="EC" id="1.2.1.41"/>
    </reaction>
</comment>
<dbReference type="NCBIfam" id="TIGR00407">
    <property type="entry name" value="proA"/>
    <property type="match status" value="1"/>
</dbReference>
<dbReference type="NCBIfam" id="NF001221">
    <property type="entry name" value="PRK00197.1"/>
    <property type="match status" value="1"/>
</dbReference>
<comment type="caution">
    <text evidence="9">The sequence shown here is derived from an EMBL/GenBank/DDBJ whole genome shotgun (WGS) entry which is preliminary data.</text>
</comment>
<feature type="domain" description="Aldehyde dehydrogenase" evidence="8">
    <location>
        <begin position="9"/>
        <end position="283"/>
    </location>
</feature>
<comment type="pathway">
    <text evidence="1 7">Amino-acid biosynthesis; L-proline biosynthesis; L-glutamate 5-semialdehyde from L-glutamate: step 2/2.</text>
</comment>
<dbReference type="EC" id="1.2.1.41" evidence="7"/>
<dbReference type="InterPro" id="IPR016162">
    <property type="entry name" value="Ald_DH_N"/>
</dbReference>
<evidence type="ECO:0000313" key="10">
    <source>
        <dbReference type="Proteomes" id="UP000823936"/>
    </source>
</evidence>
<dbReference type="SUPFAM" id="SSF53720">
    <property type="entry name" value="ALDH-like"/>
    <property type="match status" value="1"/>
</dbReference>
<evidence type="ECO:0000256" key="3">
    <source>
        <dbReference type="ARBA" id="ARBA00022650"/>
    </source>
</evidence>
<dbReference type="InterPro" id="IPR000965">
    <property type="entry name" value="GPR_dom"/>
</dbReference>
<evidence type="ECO:0000256" key="4">
    <source>
        <dbReference type="ARBA" id="ARBA00022857"/>
    </source>
</evidence>
<gene>
    <name evidence="7" type="primary">proA</name>
    <name evidence="9" type="ORF">IAB12_05290</name>
</gene>
<keyword evidence="5 7" id="KW-0560">Oxidoreductase</keyword>
<evidence type="ECO:0000313" key="9">
    <source>
        <dbReference type="EMBL" id="HIV99169.1"/>
    </source>
</evidence>
<dbReference type="Pfam" id="PF00171">
    <property type="entry name" value="Aldedh"/>
    <property type="match status" value="1"/>
</dbReference>
<dbReference type="InterPro" id="IPR015590">
    <property type="entry name" value="Aldehyde_DH_dom"/>
</dbReference>
<organism evidence="9 10">
    <name type="scientific">Candidatus Ornithospirochaeta avicola</name>
    <dbReference type="NCBI Taxonomy" id="2840896"/>
    <lineage>
        <taxon>Bacteria</taxon>
        <taxon>Pseudomonadati</taxon>
        <taxon>Spirochaetota</taxon>
        <taxon>Spirochaetia</taxon>
        <taxon>Spirochaetales</taxon>
        <taxon>Spirochaetaceae</taxon>
        <taxon>Spirochaetaceae incertae sedis</taxon>
        <taxon>Candidatus Ornithospirochaeta</taxon>
    </lineage>
</organism>
<keyword evidence="7" id="KW-0963">Cytoplasm</keyword>
<keyword evidence="3 7" id="KW-0641">Proline biosynthesis</keyword>
<comment type="function">
    <text evidence="7">Catalyzes the NADPH-dependent reduction of L-glutamate 5-phosphate into L-glutamate 5-semialdehyde and phosphate. The product spontaneously undergoes cyclization to form 1-pyrroline-5-carboxylate.</text>
</comment>
<keyword evidence="4 7" id="KW-0521">NADP</keyword>
<dbReference type="AlphaFoldDB" id="A0A9D1PT97"/>
<protein>
    <recommendedName>
        <fullName evidence="7">Gamma-glutamyl phosphate reductase</fullName>
        <shortName evidence="7">GPR</shortName>
        <ecNumber evidence="7">1.2.1.41</ecNumber>
    </recommendedName>
    <alternativeName>
        <fullName evidence="7">Glutamate-5-semialdehyde dehydrogenase</fullName>
    </alternativeName>
    <alternativeName>
        <fullName evidence="7">Glutamyl-gamma-semialdehyde dehydrogenase</fullName>
        <shortName evidence="7">GSA dehydrogenase</shortName>
    </alternativeName>
</protein>